<dbReference type="SUPFAM" id="SSF56176">
    <property type="entry name" value="FAD-binding/transporter-associated domain-like"/>
    <property type="match status" value="1"/>
</dbReference>
<dbReference type="PANTHER" id="PTHR42973:SF7">
    <property type="entry name" value="FAD-BINDING PCMH-TYPE DOMAIN-CONTAINING PROTEIN"/>
    <property type="match status" value="1"/>
</dbReference>
<dbReference type="InterPro" id="IPR016166">
    <property type="entry name" value="FAD-bd_PCMH"/>
</dbReference>
<keyword evidence="3" id="KW-0274">FAD</keyword>
<dbReference type="Pfam" id="PF08031">
    <property type="entry name" value="BBE"/>
    <property type="match status" value="1"/>
</dbReference>
<dbReference type="InterPro" id="IPR016164">
    <property type="entry name" value="FAD-linked_Oxase-like_C"/>
</dbReference>
<dbReference type="Gene3D" id="3.30.465.10">
    <property type="match status" value="1"/>
</dbReference>
<dbReference type="AlphaFoldDB" id="A0A1V6Q1C4"/>
<comment type="caution">
    <text evidence="6">The sequence shown here is derived from an EMBL/GenBank/DDBJ whole genome shotgun (WGS) entry which is preliminary data.</text>
</comment>
<dbReference type="InterPro" id="IPR016167">
    <property type="entry name" value="FAD-bd_PCMH_sub1"/>
</dbReference>
<dbReference type="InterPro" id="IPR006094">
    <property type="entry name" value="Oxid_FAD_bind_N"/>
</dbReference>
<dbReference type="Gene3D" id="3.30.43.10">
    <property type="entry name" value="Uridine Diphospho-n-acetylenolpyruvylglucosamine Reductase, domain 2"/>
    <property type="match status" value="1"/>
</dbReference>
<comment type="similarity">
    <text evidence="1">Belongs to the oxygen-dependent FAD-linked oxidoreductase family.</text>
</comment>
<evidence type="ECO:0000313" key="6">
    <source>
        <dbReference type="EMBL" id="OQD83088.1"/>
    </source>
</evidence>
<keyword evidence="2" id="KW-0285">Flavoprotein</keyword>
<dbReference type="InterPro" id="IPR012951">
    <property type="entry name" value="BBE"/>
</dbReference>
<evidence type="ECO:0000259" key="5">
    <source>
        <dbReference type="PROSITE" id="PS51387"/>
    </source>
</evidence>
<keyword evidence="7" id="KW-1185">Reference proteome</keyword>
<name>A0A1V6Q1C4_9EURO</name>
<evidence type="ECO:0000256" key="3">
    <source>
        <dbReference type="ARBA" id="ARBA00022827"/>
    </source>
</evidence>
<dbReference type="STRING" id="416450.A0A1V6Q1C4"/>
<organism evidence="6 7">
    <name type="scientific">Penicillium antarcticum</name>
    <dbReference type="NCBI Taxonomy" id="416450"/>
    <lineage>
        <taxon>Eukaryota</taxon>
        <taxon>Fungi</taxon>
        <taxon>Dikarya</taxon>
        <taxon>Ascomycota</taxon>
        <taxon>Pezizomycotina</taxon>
        <taxon>Eurotiomycetes</taxon>
        <taxon>Eurotiomycetidae</taxon>
        <taxon>Eurotiales</taxon>
        <taxon>Aspergillaceae</taxon>
        <taxon>Penicillium</taxon>
    </lineage>
</organism>
<dbReference type="SUPFAM" id="SSF55103">
    <property type="entry name" value="FAD-linked oxidases, C-terminal domain"/>
    <property type="match status" value="1"/>
</dbReference>
<dbReference type="GO" id="GO:0016491">
    <property type="term" value="F:oxidoreductase activity"/>
    <property type="evidence" value="ECO:0007669"/>
    <property type="project" value="UniProtKB-KW"/>
</dbReference>
<dbReference type="PROSITE" id="PS51387">
    <property type="entry name" value="FAD_PCMH"/>
    <property type="match status" value="1"/>
</dbReference>
<dbReference type="OrthoDB" id="415825at2759"/>
<reference evidence="7" key="1">
    <citation type="journal article" date="2017" name="Nat. Microbiol.">
        <title>Global analysis of biosynthetic gene clusters reveals vast potential of secondary metabolite production in Penicillium species.</title>
        <authorList>
            <person name="Nielsen J.C."/>
            <person name="Grijseels S."/>
            <person name="Prigent S."/>
            <person name="Ji B."/>
            <person name="Dainat J."/>
            <person name="Nielsen K.F."/>
            <person name="Frisvad J.C."/>
            <person name="Workman M."/>
            <person name="Nielsen J."/>
        </authorList>
    </citation>
    <scope>NUCLEOTIDE SEQUENCE [LARGE SCALE GENOMIC DNA]</scope>
    <source>
        <strain evidence="7">IBT 31811</strain>
    </source>
</reference>
<dbReference type="Pfam" id="PF01565">
    <property type="entry name" value="FAD_binding_4"/>
    <property type="match status" value="1"/>
</dbReference>
<protein>
    <recommendedName>
        <fullName evidence="5">FAD-binding PCMH-type domain-containing protein</fullName>
    </recommendedName>
</protein>
<keyword evidence="4" id="KW-0560">Oxidoreductase</keyword>
<dbReference type="InterPro" id="IPR016169">
    <property type="entry name" value="FAD-bd_PCMH_sub2"/>
</dbReference>
<dbReference type="EMBL" id="MDYN01000018">
    <property type="protein sequence ID" value="OQD83088.1"/>
    <property type="molecule type" value="Genomic_DNA"/>
</dbReference>
<evidence type="ECO:0000313" key="7">
    <source>
        <dbReference type="Proteomes" id="UP000191672"/>
    </source>
</evidence>
<dbReference type="InterPro" id="IPR050416">
    <property type="entry name" value="FAD-linked_Oxidoreductase"/>
</dbReference>
<feature type="domain" description="FAD-binding PCMH-type" evidence="5">
    <location>
        <begin position="35"/>
        <end position="201"/>
    </location>
</feature>
<proteinExistence type="inferred from homology"/>
<dbReference type="InterPro" id="IPR036318">
    <property type="entry name" value="FAD-bd_PCMH-like_sf"/>
</dbReference>
<sequence>MDELTNFLAQTPRIHYATPSSPDYDTLRPGYVLDHAKIPAMIVRPRSADDVAALVTVLKANGLPFSVRVGGHDMFGRSQVHEAITIDLREIAYVHVDPETHTARLGGGVLFMEVLKELKQHGMVVPHPVIPGVGFVGWATHGGYGLLSAQYGFGVDQILQARLVDSQAMIRDADEDMLTAIRGGGGSLGIIVELTIKVYPLAQVLAGVITYESSDISTTITRYNDAWRQQKEGIPSSLSLFQCIGNTPTGKRFSVLFVWASTDIESGKIWLSKVSSWTPVAVSTVAPTDMMAFNEGAQRICHAHAYGLCLTLNLRQLTAEIVAVISKFAALKPSDPSTMFAIHELRACTPQPIRKNVWDTRSPHFVVEILPTVLDADRLNEALEWAHNFYDEMMGTKSSNILPSTYLPLTEPKKVDMKTMYGNKYETLERIKQEYDPDNVFKHTLVQF</sequence>
<dbReference type="Proteomes" id="UP000191672">
    <property type="component" value="Unassembled WGS sequence"/>
</dbReference>
<gene>
    <name evidence="6" type="ORF">PENANT_c018G05250</name>
</gene>
<dbReference type="Gene3D" id="3.40.462.20">
    <property type="match status" value="1"/>
</dbReference>
<evidence type="ECO:0000256" key="4">
    <source>
        <dbReference type="ARBA" id="ARBA00023002"/>
    </source>
</evidence>
<evidence type="ECO:0000256" key="2">
    <source>
        <dbReference type="ARBA" id="ARBA00022630"/>
    </source>
</evidence>
<dbReference type="PANTHER" id="PTHR42973">
    <property type="entry name" value="BINDING OXIDOREDUCTASE, PUTATIVE (AFU_ORTHOLOGUE AFUA_1G17690)-RELATED"/>
    <property type="match status" value="1"/>
</dbReference>
<accession>A0A1V6Q1C4</accession>
<evidence type="ECO:0000256" key="1">
    <source>
        <dbReference type="ARBA" id="ARBA00005466"/>
    </source>
</evidence>
<dbReference type="GO" id="GO:0071949">
    <property type="term" value="F:FAD binding"/>
    <property type="evidence" value="ECO:0007669"/>
    <property type="project" value="InterPro"/>
</dbReference>